<feature type="coiled-coil region" evidence="1">
    <location>
        <begin position="138"/>
        <end position="183"/>
    </location>
</feature>
<evidence type="ECO:0000313" key="3">
    <source>
        <dbReference type="EMBL" id="MDT8902496.1"/>
    </source>
</evidence>
<comment type="caution">
    <text evidence="3">The sequence shown here is derived from an EMBL/GenBank/DDBJ whole genome shotgun (WGS) entry which is preliminary data.</text>
</comment>
<dbReference type="EMBL" id="JAUOZS010000001">
    <property type="protein sequence ID" value="MDT8902496.1"/>
    <property type="molecule type" value="Genomic_DNA"/>
</dbReference>
<dbReference type="Proteomes" id="UP001254848">
    <property type="component" value="Unassembled WGS sequence"/>
</dbReference>
<feature type="transmembrane region" description="Helical" evidence="2">
    <location>
        <begin position="121"/>
        <end position="137"/>
    </location>
</feature>
<evidence type="ECO:0000313" key="4">
    <source>
        <dbReference type="Proteomes" id="UP001254848"/>
    </source>
</evidence>
<accession>A0ABU3P321</accession>
<protein>
    <submittedName>
        <fullName evidence="3">Uncharacterized protein</fullName>
    </submittedName>
</protein>
<feature type="transmembrane region" description="Helical" evidence="2">
    <location>
        <begin position="96"/>
        <end position="115"/>
    </location>
</feature>
<keyword evidence="2" id="KW-1133">Transmembrane helix</keyword>
<name>A0ABU3P321_9FIRM</name>
<keyword evidence="2" id="KW-0812">Transmembrane</keyword>
<organism evidence="3 4">
    <name type="scientific">Anaeroselena agilis</name>
    <dbReference type="NCBI Taxonomy" id="3063788"/>
    <lineage>
        <taxon>Bacteria</taxon>
        <taxon>Bacillati</taxon>
        <taxon>Bacillota</taxon>
        <taxon>Negativicutes</taxon>
        <taxon>Acetonemataceae</taxon>
        <taxon>Anaeroselena</taxon>
    </lineage>
</organism>
<gene>
    <name evidence="3" type="ORF">Q4T40_14695</name>
</gene>
<keyword evidence="2" id="KW-0472">Membrane</keyword>
<proteinExistence type="predicted"/>
<keyword evidence="1" id="KW-0175">Coiled coil</keyword>
<reference evidence="3 4" key="1">
    <citation type="submission" date="2023-07" db="EMBL/GenBank/DDBJ databases">
        <title>The novel representative of Negativicutes class, Anaeroselena agilis gen. nov. sp. nov.</title>
        <authorList>
            <person name="Prokofeva M.I."/>
            <person name="Elcheninov A.G."/>
            <person name="Klyukina A."/>
            <person name="Kublanov I.V."/>
            <person name="Frolov E.N."/>
            <person name="Podosokorskaya O.A."/>
        </authorList>
    </citation>
    <scope>NUCLEOTIDE SEQUENCE [LARGE SCALE GENOMIC DNA]</scope>
    <source>
        <strain evidence="3 4">4137-cl</strain>
    </source>
</reference>
<evidence type="ECO:0000256" key="1">
    <source>
        <dbReference type="SAM" id="Coils"/>
    </source>
</evidence>
<sequence>MATRQSGRGPRAAGNDSVVRVQADIRDGVEQERLKRYTREYKQSREIEEGLESLSRFACQPIDYVPAMTRKEWVEPAIPDFSYILVETRLKVTNKYLAAIATQVLGGLFFVILSLAFMDSFVPIIGIVGLAACTLALNRELQNRRREVDRALTEARADIERRVKELREKIAEERQAFEEAENQRIARIERLLNADPAAVFERIEEVLRSFKLPFYLRCTVDFYELEPLVTLYLPGHNVIPPNIVTLSQAGVIDYEEKTAPAINQQYSEAMAGTAVTLALLLYTYLPPLDVLYVRGVFDRGENPACYYCLRLTRQAALEVVEAPSALEAFRQLEARFEIGQNGMFTPIDEQLLPDWWEAAPREGVLATKLTIPSKF</sequence>
<keyword evidence="4" id="KW-1185">Reference proteome</keyword>
<dbReference type="RefSeq" id="WP_413780976.1">
    <property type="nucleotide sequence ID" value="NZ_JAUOZS010000001.1"/>
</dbReference>
<evidence type="ECO:0000256" key="2">
    <source>
        <dbReference type="SAM" id="Phobius"/>
    </source>
</evidence>